<dbReference type="GO" id="GO:0004845">
    <property type="term" value="F:uracil phosphoribosyltransferase activity"/>
    <property type="evidence" value="ECO:0007669"/>
    <property type="project" value="UniProtKB-EC"/>
</dbReference>
<dbReference type="EC" id="2.4.2.9" evidence="4"/>
<evidence type="ECO:0000313" key="17">
    <source>
        <dbReference type="Proteomes" id="UP000464657"/>
    </source>
</evidence>
<dbReference type="SUPFAM" id="SSF53271">
    <property type="entry name" value="PRTase-like"/>
    <property type="match status" value="1"/>
</dbReference>
<dbReference type="Gene3D" id="3.40.50.2020">
    <property type="match status" value="1"/>
</dbReference>
<evidence type="ECO:0000256" key="2">
    <source>
        <dbReference type="ARBA" id="ARBA00005180"/>
    </source>
</evidence>
<dbReference type="PANTHER" id="PTHR11608">
    <property type="entry name" value="BIFUNCTIONAL PROTEIN PYRR"/>
    <property type="match status" value="1"/>
</dbReference>
<keyword evidence="7 16" id="KW-0808">Transferase</keyword>
<comment type="pathway">
    <text evidence="2">Pyrimidine metabolism; UMP biosynthesis via salvage pathway; UMP from uracil: step 1/1.</text>
</comment>
<organism evidence="16 17">
    <name type="scientific">Kordia antarctica</name>
    <dbReference type="NCBI Taxonomy" id="1218801"/>
    <lineage>
        <taxon>Bacteria</taxon>
        <taxon>Pseudomonadati</taxon>
        <taxon>Bacteroidota</taxon>
        <taxon>Flavobacteriia</taxon>
        <taxon>Flavobacteriales</taxon>
        <taxon>Flavobacteriaceae</taxon>
        <taxon>Kordia</taxon>
    </lineage>
</organism>
<evidence type="ECO:0000256" key="12">
    <source>
        <dbReference type="ARBA" id="ARBA00056901"/>
    </source>
</evidence>
<evidence type="ECO:0000256" key="10">
    <source>
        <dbReference type="ARBA" id="ARBA00031082"/>
    </source>
</evidence>
<keyword evidence="8" id="KW-0547">Nucleotide-binding</keyword>
<reference evidence="16 17" key="1">
    <citation type="journal article" date="2013" name="Int. J. Syst. Evol. Microbiol.">
        <title>Kordia antarctica sp. nov., isolated from Antarctic seawater.</title>
        <authorList>
            <person name="Baek K."/>
            <person name="Choi A."/>
            <person name="Kang I."/>
            <person name="Lee K."/>
            <person name="Cho J.C."/>
        </authorList>
    </citation>
    <scope>NUCLEOTIDE SEQUENCE [LARGE SCALE GENOMIC DNA]</scope>
    <source>
        <strain evidence="16 17">IMCC3317</strain>
    </source>
</reference>
<comment type="function">
    <text evidence="12">Catalyzes the conversion of uracil and 5-phospho-alpha-D-ribose 1-diphosphate (PRPP) to UMP and diphosphate.</text>
</comment>
<protein>
    <recommendedName>
        <fullName evidence="13">Uracil phosphoribosyltransferase</fullName>
        <ecNumber evidence="4">2.4.2.9</ecNumber>
    </recommendedName>
    <alternativeName>
        <fullName evidence="10">UMP pyrophosphorylase</fullName>
    </alternativeName>
    <alternativeName>
        <fullName evidence="14">UPRTase</fullName>
    </alternativeName>
</protein>
<dbReference type="Proteomes" id="UP000464657">
    <property type="component" value="Chromosome"/>
</dbReference>
<evidence type="ECO:0000256" key="3">
    <source>
        <dbReference type="ARBA" id="ARBA00009516"/>
    </source>
</evidence>
<dbReference type="EMBL" id="CP019288">
    <property type="protein sequence ID" value="QHI35314.1"/>
    <property type="molecule type" value="Genomic_DNA"/>
</dbReference>
<dbReference type="InterPro" id="IPR000836">
    <property type="entry name" value="PRTase_dom"/>
</dbReference>
<dbReference type="NCBIfam" id="NF001097">
    <property type="entry name" value="PRK00129.1"/>
    <property type="match status" value="1"/>
</dbReference>
<evidence type="ECO:0000256" key="7">
    <source>
        <dbReference type="ARBA" id="ARBA00022679"/>
    </source>
</evidence>
<dbReference type="CDD" id="cd06223">
    <property type="entry name" value="PRTases_typeI"/>
    <property type="match status" value="1"/>
</dbReference>
<sequence>MIIHDFTSQSSLMNQFISELREVTIQKDSMRFRRNIERVGEILSYECSKILARTTEIIETPLGTKEMTLPAKDVVICSILRAGLPLHQGILNYFDTAENAFVSAYRNHIDDGDEFEIVVNYMATPSLEGKTLLLVDPMLATGRTMKSVYDVLLQQGIPKNIHIISVLGSTQGVDYVKEHFPEDTHLWIAAVDNELNSRGYIIPGLGDAGDLAYGTKRHFDSAQ</sequence>
<dbReference type="RefSeq" id="WP_160128063.1">
    <property type="nucleotide sequence ID" value="NZ_CP019288.1"/>
</dbReference>
<evidence type="ECO:0000256" key="4">
    <source>
        <dbReference type="ARBA" id="ARBA00011894"/>
    </source>
</evidence>
<comment type="catalytic activity">
    <reaction evidence="11">
        <text>UMP + diphosphate = 5-phospho-alpha-D-ribose 1-diphosphate + uracil</text>
        <dbReference type="Rhea" id="RHEA:13017"/>
        <dbReference type="ChEBI" id="CHEBI:17568"/>
        <dbReference type="ChEBI" id="CHEBI:33019"/>
        <dbReference type="ChEBI" id="CHEBI:57865"/>
        <dbReference type="ChEBI" id="CHEBI:58017"/>
        <dbReference type="EC" id="2.4.2.9"/>
    </reaction>
</comment>
<evidence type="ECO:0000256" key="6">
    <source>
        <dbReference type="ARBA" id="ARBA00022676"/>
    </source>
</evidence>
<keyword evidence="5" id="KW-0021">Allosteric enzyme</keyword>
<dbReference type="Pfam" id="PF14681">
    <property type="entry name" value="UPRTase"/>
    <property type="match status" value="1"/>
</dbReference>
<name>A0A7L4ZHB7_9FLAO</name>
<keyword evidence="17" id="KW-1185">Reference proteome</keyword>
<evidence type="ECO:0000259" key="15">
    <source>
        <dbReference type="Pfam" id="PF14681"/>
    </source>
</evidence>
<evidence type="ECO:0000256" key="8">
    <source>
        <dbReference type="ARBA" id="ARBA00022741"/>
    </source>
</evidence>
<comment type="cofactor">
    <cofactor evidence="1">
        <name>Mg(2+)</name>
        <dbReference type="ChEBI" id="CHEBI:18420"/>
    </cofactor>
</comment>
<gene>
    <name evidence="16" type="primary">upp</name>
    <name evidence="16" type="ORF">IMCC3317_06600</name>
</gene>
<dbReference type="InterPro" id="IPR029057">
    <property type="entry name" value="PRTase-like"/>
</dbReference>
<evidence type="ECO:0000313" key="16">
    <source>
        <dbReference type="EMBL" id="QHI35314.1"/>
    </source>
</evidence>
<accession>A0A7L4ZHB7</accession>
<dbReference type="AlphaFoldDB" id="A0A7L4ZHB7"/>
<evidence type="ECO:0000256" key="14">
    <source>
        <dbReference type="ARBA" id="ARBA00079807"/>
    </source>
</evidence>
<evidence type="ECO:0000256" key="9">
    <source>
        <dbReference type="ARBA" id="ARBA00023134"/>
    </source>
</evidence>
<comment type="similarity">
    <text evidence="3">Belongs to the UPRTase family.</text>
</comment>
<proteinExistence type="inferred from homology"/>
<dbReference type="KEGG" id="kan:IMCC3317_06600"/>
<evidence type="ECO:0000256" key="1">
    <source>
        <dbReference type="ARBA" id="ARBA00001946"/>
    </source>
</evidence>
<dbReference type="GO" id="GO:0005525">
    <property type="term" value="F:GTP binding"/>
    <property type="evidence" value="ECO:0007669"/>
    <property type="project" value="UniProtKB-KW"/>
</dbReference>
<keyword evidence="9" id="KW-0342">GTP-binding</keyword>
<dbReference type="OrthoDB" id="9781675at2"/>
<evidence type="ECO:0000256" key="5">
    <source>
        <dbReference type="ARBA" id="ARBA00022533"/>
    </source>
</evidence>
<dbReference type="PANTHER" id="PTHR11608:SF0">
    <property type="entry name" value="BIFUNCTIONAL PROTEIN PYRR"/>
    <property type="match status" value="1"/>
</dbReference>
<dbReference type="FunFam" id="3.40.50.2020:FF:000023">
    <property type="entry name" value="Probable uracil phosphoribosyltransferase"/>
    <property type="match status" value="1"/>
</dbReference>
<keyword evidence="6 16" id="KW-0328">Glycosyltransferase</keyword>
<evidence type="ECO:0000256" key="11">
    <source>
        <dbReference type="ARBA" id="ARBA00052919"/>
    </source>
</evidence>
<dbReference type="InterPro" id="IPR050137">
    <property type="entry name" value="PyrR_bifunctional"/>
</dbReference>
<evidence type="ECO:0000256" key="13">
    <source>
        <dbReference type="ARBA" id="ARBA00072146"/>
    </source>
</evidence>
<feature type="domain" description="Phosphoribosyltransferase" evidence="15">
    <location>
        <begin position="9"/>
        <end position="215"/>
    </location>
</feature>